<sequence length="447" mass="47971">MTINEPTVQVEAQRPPADEPLIKRRPTKIRWKLFVLLLVLVTLNYVDRGSISVAMPLIQKEFNLSPEVIGLLLSAFFFAYALMQVPAGWLIDRFGARKMVTASCVGWGLATAACGLAWNFASLFTARAAIGITEAGIMPSGGKLNATWMPQKERGRGATILDAGAPLGAGLGGLIIASLIALTGGWRGAFIAVGIVTAAFGFVAWWYIRDNPRLHKSVNEDELAYIEASHAEEDAKAEASKGAGRRGLLPYMKYRSFWSMCFGWFGFNGVFYGLLTWGPLYLSQAKHFNLAAVGWGTFAIFGAGFVGELLGGFIADWWQTKGASANMVMRTLLGISSLIVVLGLVGVTLVSDPLTAVLLLSAVLFFLRWVGLFWSIPALLGGRTNAGILGGAMNLSGNINGFITPIVVGLIVGATGGYTWALLYFVGSAVIMAVSVLTMDYSRRLPV</sequence>
<dbReference type="EMBL" id="JADNYM010000004">
    <property type="protein sequence ID" value="MBG0738557.1"/>
    <property type="molecule type" value="Genomic_DNA"/>
</dbReference>
<organism evidence="8 9">
    <name type="scientific">Arthrobacter terrae</name>
    <dbReference type="NCBI Taxonomy" id="2935737"/>
    <lineage>
        <taxon>Bacteria</taxon>
        <taxon>Bacillati</taxon>
        <taxon>Actinomycetota</taxon>
        <taxon>Actinomycetes</taxon>
        <taxon>Micrococcales</taxon>
        <taxon>Micrococcaceae</taxon>
        <taxon>Arthrobacter</taxon>
    </lineage>
</organism>
<evidence type="ECO:0000256" key="1">
    <source>
        <dbReference type="ARBA" id="ARBA00004651"/>
    </source>
</evidence>
<dbReference type="Proteomes" id="UP000655366">
    <property type="component" value="Unassembled WGS sequence"/>
</dbReference>
<keyword evidence="2" id="KW-1003">Cell membrane</keyword>
<accession>A0A931CKB2</accession>
<dbReference type="Pfam" id="PF07690">
    <property type="entry name" value="MFS_1"/>
    <property type="match status" value="1"/>
</dbReference>
<evidence type="ECO:0000259" key="7">
    <source>
        <dbReference type="PROSITE" id="PS50850"/>
    </source>
</evidence>
<dbReference type="InterPro" id="IPR036259">
    <property type="entry name" value="MFS_trans_sf"/>
</dbReference>
<feature type="transmembrane region" description="Helical" evidence="6">
    <location>
        <begin position="159"/>
        <end position="182"/>
    </location>
</feature>
<evidence type="ECO:0000313" key="9">
    <source>
        <dbReference type="Proteomes" id="UP000655366"/>
    </source>
</evidence>
<feature type="transmembrane region" description="Helical" evidence="6">
    <location>
        <begin position="29"/>
        <end position="46"/>
    </location>
</feature>
<feature type="transmembrane region" description="Helical" evidence="6">
    <location>
        <begin position="327"/>
        <end position="350"/>
    </location>
</feature>
<dbReference type="InterPro" id="IPR011701">
    <property type="entry name" value="MFS"/>
</dbReference>
<keyword evidence="9" id="KW-1185">Reference proteome</keyword>
<keyword evidence="4 6" id="KW-1133">Transmembrane helix</keyword>
<comment type="caution">
    <text evidence="8">The sequence shown here is derived from an EMBL/GenBank/DDBJ whole genome shotgun (WGS) entry which is preliminary data.</text>
</comment>
<evidence type="ECO:0000256" key="5">
    <source>
        <dbReference type="ARBA" id="ARBA00023136"/>
    </source>
</evidence>
<feature type="transmembrane region" description="Helical" evidence="6">
    <location>
        <begin position="188"/>
        <end position="208"/>
    </location>
</feature>
<dbReference type="PANTHER" id="PTHR11662:SF399">
    <property type="entry name" value="FI19708P1-RELATED"/>
    <property type="match status" value="1"/>
</dbReference>
<dbReference type="InterPro" id="IPR020846">
    <property type="entry name" value="MFS_dom"/>
</dbReference>
<feature type="transmembrane region" description="Helical" evidence="6">
    <location>
        <begin position="68"/>
        <end position="91"/>
    </location>
</feature>
<dbReference type="SUPFAM" id="SSF103473">
    <property type="entry name" value="MFS general substrate transporter"/>
    <property type="match status" value="1"/>
</dbReference>
<keyword evidence="3 6" id="KW-0812">Transmembrane</keyword>
<dbReference type="CDD" id="cd17319">
    <property type="entry name" value="MFS_ExuT_GudP_like"/>
    <property type="match status" value="1"/>
</dbReference>
<feature type="domain" description="Major facilitator superfamily (MFS) profile" evidence="7">
    <location>
        <begin position="33"/>
        <end position="444"/>
    </location>
</feature>
<feature type="transmembrane region" description="Helical" evidence="6">
    <location>
        <begin position="392"/>
        <end position="412"/>
    </location>
</feature>
<keyword evidence="5 6" id="KW-0472">Membrane</keyword>
<dbReference type="Gene3D" id="1.20.1250.20">
    <property type="entry name" value="MFS general substrate transporter like domains"/>
    <property type="match status" value="2"/>
</dbReference>
<feature type="transmembrane region" description="Helical" evidence="6">
    <location>
        <begin position="418"/>
        <end position="439"/>
    </location>
</feature>
<evidence type="ECO:0000256" key="6">
    <source>
        <dbReference type="SAM" id="Phobius"/>
    </source>
</evidence>
<evidence type="ECO:0000313" key="8">
    <source>
        <dbReference type="EMBL" id="MBG0738557.1"/>
    </source>
</evidence>
<feature type="transmembrane region" description="Helical" evidence="6">
    <location>
        <begin position="356"/>
        <end position="380"/>
    </location>
</feature>
<dbReference type="InterPro" id="IPR050382">
    <property type="entry name" value="MFS_Na/Anion_cotransporter"/>
</dbReference>
<dbReference type="PROSITE" id="PS50850">
    <property type="entry name" value="MFS"/>
    <property type="match status" value="1"/>
</dbReference>
<protein>
    <submittedName>
        <fullName evidence="8">MFS transporter</fullName>
    </submittedName>
</protein>
<proteinExistence type="predicted"/>
<dbReference type="GO" id="GO:0005886">
    <property type="term" value="C:plasma membrane"/>
    <property type="evidence" value="ECO:0007669"/>
    <property type="project" value="UniProtKB-SubCell"/>
</dbReference>
<dbReference type="AlphaFoldDB" id="A0A931CKB2"/>
<feature type="transmembrane region" description="Helical" evidence="6">
    <location>
        <begin position="295"/>
        <end position="315"/>
    </location>
</feature>
<reference evidence="8 9" key="1">
    <citation type="submission" date="2020-11" db="EMBL/GenBank/DDBJ databases">
        <title>Arthrobacter antarcticus sp. nov., isolated from Antarctic Soil.</title>
        <authorList>
            <person name="Li J."/>
        </authorList>
    </citation>
    <scope>NUCLEOTIDE SEQUENCE [LARGE SCALE GENOMIC DNA]</scope>
    <source>
        <strain evidence="8 9">Z1-20</strain>
    </source>
</reference>
<comment type="subcellular location">
    <subcellularLocation>
        <location evidence="1">Cell membrane</location>
        <topology evidence="1">Multi-pass membrane protein</topology>
    </subcellularLocation>
</comment>
<dbReference type="PANTHER" id="PTHR11662">
    <property type="entry name" value="SOLUTE CARRIER FAMILY 17"/>
    <property type="match status" value="1"/>
</dbReference>
<dbReference type="GO" id="GO:0022857">
    <property type="term" value="F:transmembrane transporter activity"/>
    <property type="evidence" value="ECO:0007669"/>
    <property type="project" value="InterPro"/>
</dbReference>
<evidence type="ECO:0000256" key="4">
    <source>
        <dbReference type="ARBA" id="ARBA00022989"/>
    </source>
</evidence>
<dbReference type="InterPro" id="IPR000849">
    <property type="entry name" value="Sugar_P_transporter"/>
</dbReference>
<evidence type="ECO:0000256" key="2">
    <source>
        <dbReference type="ARBA" id="ARBA00022475"/>
    </source>
</evidence>
<dbReference type="PIRSF" id="PIRSF002808">
    <property type="entry name" value="Hexose_phosphate_transp"/>
    <property type="match status" value="1"/>
</dbReference>
<dbReference type="RefSeq" id="WP_196395498.1">
    <property type="nucleotide sequence ID" value="NZ_JADNYM010000004.1"/>
</dbReference>
<gene>
    <name evidence="8" type="ORF">IV500_03860</name>
</gene>
<name>A0A931CKB2_9MICC</name>
<feature type="transmembrane region" description="Helical" evidence="6">
    <location>
        <begin position="256"/>
        <end position="275"/>
    </location>
</feature>
<evidence type="ECO:0000256" key="3">
    <source>
        <dbReference type="ARBA" id="ARBA00022692"/>
    </source>
</evidence>